<dbReference type="EMBL" id="CM001022">
    <property type="protein sequence ID" value="EFQ24216.1"/>
    <property type="molecule type" value="Genomic_DNA"/>
</dbReference>
<evidence type="ECO:0000259" key="1">
    <source>
        <dbReference type="Pfam" id="PF18765"/>
    </source>
</evidence>
<organism evidence="2 3">
    <name type="scientific">Aminomonas paucivorans DSM 12260</name>
    <dbReference type="NCBI Taxonomy" id="584708"/>
    <lineage>
        <taxon>Bacteria</taxon>
        <taxon>Thermotogati</taxon>
        <taxon>Synergistota</taxon>
        <taxon>Synergistia</taxon>
        <taxon>Synergistales</taxon>
        <taxon>Synergistaceae</taxon>
        <taxon>Aminomonas</taxon>
    </lineage>
</organism>
<feature type="domain" description="Polymerase beta nucleotidyltransferase" evidence="1">
    <location>
        <begin position="27"/>
        <end position="100"/>
    </location>
</feature>
<dbReference type="OrthoDB" id="9803128at2"/>
<gene>
    <name evidence="2" type="ORF">Apau_1800</name>
</gene>
<sequence>MTGGALDGVASEGVIRGILEEVLKGSPVRVWLFGSRARGDARPLSDWDLFLQMPEGGAVPPDLLARLAEALEASVVPCFVDLVDGARASEGLREKVRKEGLLWRDW</sequence>
<evidence type="ECO:0000313" key="3">
    <source>
        <dbReference type="Proteomes" id="UP000005096"/>
    </source>
</evidence>
<name>E3CVM5_9BACT</name>
<dbReference type="HOGENOM" id="CLU_130257_5_2_0"/>
<accession>E3CVM5</accession>
<evidence type="ECO:0000313" key="2">
    <source>
        <dbReference type="EMBL" id="EFQ24216.1"/>
    </source>
</evidence>
<dbReference type="Pfam" id="PF18765">
    <property type="entry name" value="Polbeta"/>
    <property type="match status" value="1"/>
</dbReference>
<dbReference type="InterPro" id="IPR043519">
    <property type="entry name" value="NT_sf"/>
</dbReference>
<proteinExistence type="predicted"/>
<keyword evidence="3" id="KW-1185">Reference proteome</keyword>
<dbReference type="PaxDb" id="584708-Apau_1800"/>
<dbReference type="AlphaFoldDB" id="E3CVM5"/>
<dbReference type="eggNOG" id="COG1708">
    <property type="taxonomic scope" value="Bacteria"/>
</dbReference>
<dbReference type="STRING" id="584708.Apau_1800"/>
<reference evidence="2 3" key="1">
    <citation type="journal article" date="2010" name="Stand. Genomic Sci.">
        <title>Non-contiguous finished genome sequence of Aminomonas paucivorans type strain (GLU-3).</title>
        <authorList>
            <person name="Pitluck S."/>
            <person name="Yasawong M."/>
            <person name="Held B."/>
            <person name="Lapidus A."/>
            <person name="Nolan M."/>
            <person name="Copeland A."/>
            <person name="Lucas S."/>
            <person name="Del Rio T.G."/>
            <person name="Tice H."/>
            <person name="Cheng J.F."/>
            <person name="Chertkov O."/>
            <person name="Goodwin L."/>
            <person name="Tapia R."/>
            <person name="Han C."/>
            <person name="Liolios K."/>
            <person name="Ivanova N."/>
            <person name="Mavromatis K."/>
            <person name="Ovchinnikova G."/>
            <person name="Pati A."/>
            <person name="Chen A."/>
            <person name="Palaniappan K."/>
            <person name="Land M."/>
            <person name="Hauser L."/>
            <person name="Chang Y.J."/>
            <person name="Jeffries C.D."/>
            <person name="Pukall R."/>
            <person name="Spring S."/>
            <person name="Rohde M."/>
            <person name="Sikorski J."/>
            <person name="Goker M."/>
            <person name="Woyke T."/>
            <person name="Bristow J."/>
            <person name="Eisen J.A."/>
            <person name="Markowitz V."/>
            <person name="Hugenholtz P."/>
            <person name="Kyrpides N.C."/>
            <person name="Klenk H.P."/>
        </authorList>
    </citation>
    <scope>NUCLEOTIDE SEQUENCE [LARGE SCALE GENOMIC DNA]</scope>
    <source>
        <strain evidence="2 3">DSM 12260</strain>
    </source>
</reference>
<dbReference type="Proteomes" id="UP000005096">
    <property type="component" value="Chromosome"/>
</dbReference>
<dbReference type="RefSeq" id="WP_006301444.1">
    <property type="nucleotide sequence ID" value="NZ_CM001022.1"/>
</dbReference>
<dbReference type="InterPro" id="IPR041633">
    <property type="entry name" value="Polbeta"/>
</dbReference>
<dbReference type="SUPFAM" id="SSF81301">
    <property type="entry name" value="Nucleotidyltransferase"/>
    <property type="match status" value="1"/>
</dbReference>
<dbReference type="CDD" id="cd05403">
    <property type="entry name" value="NT_KNTase_like"/>
    <property type="match status" value="1"/>
</dbReference>
<dbReference type="Gene3D" id="3.30.460.10">
    <property type="entry name" value="Beta Polymerase, domain 2"/>
    <property type="match status" value="1"/>
</dbReference>
<protein>
    <submittedName>
        <fullName evidence="2">DNA polymerase beta domain protein region</fullName>
    </submittedName>
</protein>